<accession>A0A9P5PQW1</accession>
<reference evidence="2" key="1">
    <citation type="submission" date="2020-11" db="EMBL/GenBank/DDBJ databases">
        <authorList>
            <consortium name="DOE Joint Genome Institute"/>
            <person name="Ahrendt S."/>
            <person name="Riley R."/>
            <person name="Andreopoulos W."/>
            <person name="Labutti K."/>
            <person name="Pangilinan J."/>
            <person name="Ruiz-Duenas F.J."/>
            <person name="Barrasa J.M."/>
            <person name="Sanchez-Garcia M."/>
            <person name="Camarero S."/>
            <person name="Miyauchi S."/>
            <person name="Serrano A."/>
            <person name="Linde D."/>
            <person name="Babiker R."/>
            <person name="Drula E."/>
            <person name="Ayuso-Fernandez I."/>
            <person name="Pacheco R."/>
            <person name="Padilla G."/>
            <person name="Ferreira P."/>
            <person name="Barriuso J."/>
            <person name="Kellner H."/>
            <person name="Castanera R."/>
            <person name="Alfaro M."/>
            <person name="Ramirez L."/>
            <person name="Pisabarro A.G."/>
            <person name="Kuo A."/>
            <person name="Tritt A."/>
            <person name="Lipzen A."/>
            <person name="He G."/>
            <person name="Yan M."/>
            <person name="Ng V."/>
            <person name="Cullen D."/>
            <person name="Martin F."/>
            <person name="Rosso M.-N."/>
            <person name="Henrissat B."/>
            <person name="Hibbett D."/>
            <person name="Martinez A.T."/>
            <person name="Grigoriev I.V."/>
        </authorList>
    </citation>
    <scope>NUCLEOTIDE SEQUENCE</scope>
    <source>
        <strain evidence="2">AH 40177</strain>
    </source>
</reference>
<protein>
    <submittedName>
        <fullName evidence="2">Uncharacterized protein</fullName>
    </submittedName>
</protein>
<sequence>MQFTLAFVTAALVTLTVAVPQVPPAPTPPSGTPSFVYTCTDGAAPMCCTSSFVKVARLTTLSKAVYPPVKSSAVGTLPLVSTLHVLLPPLTRRERQRFSFDTTVEIWYLATVYPSFEFVIDSEGL</sequence>
<proteinExistence type="predicted"/>
<evidence type="ECO:0000313" key="3">
    <source>
        <dbReference type="Proteomes" id="UP000772434"/>
    </source>
</evidence>
<dbReference type="AlphaFoldDB" id="A0A9P5PQW1"/>
<feature type="signal peptide" evidence="1">
    <location>
        <begin position="1"/>
        <end position="18"/>
    </location>
</feature>
<dbReference type="EMBL" id="JADNRY010000040">
    <property type="protein sequence ID" value="KAF9070521.1"/>
    <property type="molecule type" value="Genomic_DNA"/>
</dbReference>
<dbReference type="Proteomes" id="UP000772434">
    <property type="component" value="Unassembled WGS sequence"/>
</dbReference>
<gene>
    <name evidence="2" type="ORF">BDP27DRAFT_1362594</name>
</gene>
<organism evidence="2 3">
    <name type="scientific">Rhodocollybia butyracea</name>
    <dbReference type="NCBI Taxonomy" id="206335"/>
    <lineage>
        <taxon>Eukaryota</taxon>
        <taxon>Fungi</taxon>
        <taxon>Dikarya</taxon>
        <taxon>Basidiomycota</taxon>
        <taxon>Agaricomycotina</taxon>
        <taxon>Agaricomycetes</taxon>
        <taxon>Agaricomycetidae</taxon>
        <taxon>Agaricales</taxon>
        <taxon>Marasmiineae</taxon>
        <taxon>Omphalotaceae</taxon>
        <taxon>Rhodocollybia</taxon>
    </lineage>
</organism>
<keyword evidence="1" id="KW-0732">Signal</keyword>
<keyword evidence="3" id="KW-1185">Reference proteome</keyword>
<feature type="chain" id="PRO_5040221621" evidence="1">
    <location>
        <begin position="19"/>
        <end position="125"/>
    </location>
</feature>
<name>A0A9P5PQW1_9AGAR</name>
<comment type="caution">
    <text evidence="2">The sequence shown here is derived from an EMBL/GenBank/DDBJ whole genome shotgun (WGS) entry which is preliminary data.</text>
</comment>
<evidence type="ECO:0000256" key="1">
    <source>
        <dbReference type="SAM" id="SignalP"/>
    </source>
</evidence>
<evidence type="ECO:0000313" key="2">
    <source>
        <dbReference type="EMBL" id="KAF9070521.1"/>
    </source>
</evidence>